<protein>
    <recommendedName>
        <fullName evidence="3">HAT C-terminal dimerisation domain-containing protein</fullName>
    </recommendedName>
</protein>
<evidence type="ECO:0000313" key="2">
    <source>
        <dbReference type="Proteomes" id="UP000233469"/>
    </source>
</evidence>
<dbReference type="Proteomes" id="UP000233469">
    <property type="component" value="Unassembled WGS sequence"/>
</dbReference>
<evidence type="ECO:0000313" key="1">
    <source>
        <dbReference type="EMBL" id="PKK62242.1"/>
    </source>
</evidence>
<feature type="non-terminal residue" evidence="1">
    <location>
        <position position="1"/>
    </location>
</feature>
<evidence type="ECO:0008006" key="3">
    <source>
        <dbReference type="Google" id="ProtNLM"/>
    </source>
</evidence>
<dbReference type="AlphaFoldDB" id="A0A2N1MKU0"/>
<dbReference type="EMBL" id="LLXL01001980">
    <property type="protein sequence ID" value="PKK62242.1"/>
    <property type="molecule type" value="Genomic_DNA"/>
</dbReference>
<sequence length="212" mass="25338">IVMNNSFWELLTKLEQILIPYCRILNILQEDKARLYEVLHGFAYLYQFWQKYPDNNIANEVLNRLQKRWEQWEQPLLILSWLLHPAYKANYFTESSKSQIGYLHLGKWLVYYYKAWTGNDPKTILTEFDDFSQGTEYPFNDESVTHFGNDIHKYWCWVRSAYPEIGTVGTCLFGICVNAALVERLWSSMGFLHTKNRNRLKVIKDFKFIILL</sequence>
<dbReference type="VEuPathDB" id="FungiDB:RhiirFUN_011132"/>
<comment type="caution">
    <text evidence="1">The sequence shown here is derived from an EMBL/GenBank/DDBJ whole genome shotgun (WGS) entry which is preliminary data.</text>
</comment>
<dbReference type="VEuPathDB" id="FungiDB:FUN_019379"/>
<reference evidence="1 2" key="2">
    <citation type="submission" date="2017-10" db="EMBL/GenBank/DDBJ databases">
        <title>Extensive intraspecific genome diversity in a model arbuscular mycorrhizal fungus.</title>
        <authorList>
            <person name="Chen E.C.H."/>
            <person name="Morin E."/>
            <person name="Baudet D."/>
            <person name="Noel J."/>
            <person name="Ndikumana S."/>
            <person name="Charron P."/>
            <person name="St-Onge C."/>
            <person name="Giorgi J."/>
            <person name="Grigoriev I.V."/>
            <person name="Roux C."/>
            <person name="Martin F.M."/>
            <person name="Corradi N."/>
        </authorList>
    </citation>
    <scope>NUCLEOTIDE SEQUENCE [LARGE SCALE GENOMIC DNA]</scope>
    <source>
        <strain evidence="1 2">C2</strain>
    </source>
</reference>
<proteinExistence type="predicted"/>
<dbReference type="InterPro" id="IPR012337">
    <property type="entry name" value="RNaseH-like_sf"/>
</dbReference>
<accession>A0A2N1MKU0</accession>
<reference evidence="1 2" key="1">
    <citation type="submission" date="2016-04" db="EMBL/GenBank/DDBJ databases">
        <title>Genome analyses suggest a sexual origin of heterokaryosis in a supposedly ancient asexual fungus.</title>
        <authorList>
            <person name="Ropars J."/>
            <person name="Sedzielewska K."/>
            <person name="Noel J."/>
            <person name="Charron P."/>
            <person name="Farinelli L."/>
            <person name="Marton T."/>
            <person name="Kruger M."/>
            <person name="Pelin A."/>
            <person name="Brachmann A."/>
            <person name="Corradi N."/>
        </authorList>
    </citation>
    <scope>NUCLEOTIDE SEQUENCE [LARGE SCALE GENOMIC DNA]</scope>
    <source>
        <strain evidence="1 2">C2</strain>
    </source>
</reference>
<dbReference type="VEuPathDB" id="FungiDB:RhiirA1_388010"/>
<dbReference type="SUPFAM" id="SSF53098">
    <property type="entry name" value="Ribonuclease H-like"/>
    <property type="match status" value="1"/>
</dbReference>
<name>A0A2N1MKU0_9GLOM</name>
<organism evidence="1 2">
    <name type="scientific">Rhizophagus irregularis</name>
    <dbReference type="NCBI Taxonomy" id="588596"/>
    <lineage>
        <taxon>Eukaryota</taxon>
        <taxon>Fungi</taxon>
        <taxon>Fungi incertae sedis</taxon>
        <taxon>Mucoromycota</taxon>
        <taxon>Glomeromycotina</taxon>
        <taxon>Glomeromycetes</taxon>
        <taxon>Glomerales</taxon>
        <taxon>Glomeraceae</taxon>
        <taxon>Rhizophagus</taxon>
    </lineage>
</organism>
<gene>
    <name evidence="1" type="ORF">RhiirC2_668272</name>
</gene>